<protein>
    <submittedName>
        <fullName evidence="1">Uncharacterized protein</fullName>
    </submittedName>
</protein>
<dbReference type="EMBL" id="SMRU01000019">
    <property type="protein sequence ID" value="TDF93421.1"/>
    <property type="molecule type" value="Genomic_DNA"/>
</dbReference>
<evidence type="ECO:0000313" key="1">
    <source>
        <dbReference type="EMBL" id="TDF93421.1"/>
    </source>
</evidence>
<evidence type="ECO:0000313" key="2">
    <source>
        <dbReference type="Proteomes" id="UP000295511"/>
    </source>
</evidence>
<proteinExistence type="predicted"/>
<sequence>MKKFSNTDRAPDNSQGTMVARIGTHCPANGLWQSLESSTEAIFVFEGSIMPAHDGGSAMWSLVWRRLQIAGGRESRNWSWDREVTQKRRRPRYSPENQAIGAALGIA</sequence>
<dbReference type="OrthoDB" id="4947262at2"/>
<accession>A0A4R5KDP1</accession>
<dbReference type="RefSeq" id="WP_133205311.1">
    <property type="nucleotide sequence ID" value="NZ_SMRU01000019.1"/>
</dbReference>
<name>A0A4R5KDP1_9MICC</name>
<dbReference type="Proteomes" id="UP000295511">
    <property type="component" value="Unassembled WGS sequence"/>
</dbReference>
<comment type="caution">
    <text evidence="1">The sequence shown here is derived from an EMBL/GenBank/DDBJ whole genome shotgun (WGS) entry which is preliminary data.</text>
</comment>
<dbReference type="AlphaFoldDB" id="A0A4R5KDP1"/>
<reference evidence="1 2" key="1">
    <citation type="submission" date="2019-03" db="EMBL/GenBank/DDBJ databases">
        <title>Whole genome sequence of Arthrobacter sp JH1-1.</title>
        <authorList>
            <person name="Trinh H.N."/>
        </authorList>
    </citation>
    <scope>NUCLEOTIDE SEQUENCE [LARGE SCALE GENOMIC DNA]</scope>
    <source>
        <strain evidence="1 2">JH1-1</strain>
    </source>
</reference>
<keyword evidence="2" id="KW-1185">Reference proteome</keyword>
<gene>
    <name evidence="1" type="ORF">E1809_16395</name>
</gene>
<organism evidence="1 2">
    <name type="scientific">Arthrobacter terricola</name>
    <dbReference type="NCBI Taxonomy" id="2547396"/>
    <lineage>
        <taxon>Bacteria</taxon>
        <taxon>Bacillati</taxon>
        <taxon>Actinomycetota</taxon>
        <taxon>Actinomycetes</taxon>
        <taxon>Micrococcales</taxon>
        <taxon>Micrococcaceae</taxon>
        <taxon>Arthrobacter</taxon>
    </lineage>
</organism>